<dbReference type="GO" id="GO:0003723">
    <property type="term" value="F:RNA binding"/>
    <property type="evidence" value="ECO:0007669"/>
    <property type="project" value="InterPro"/>
</dbReference>
<dbReference type="AlphaFoldDB" id="A0A7S3DYB6"/>
<dbReference type="InterPro" id="IPR029028">
    <property type="entry name" value="Alpha/beta_knot_MTases"/>
</dbReference>
<comment type="similarity">
    <text evidence="1">Belongs to the class IV-like SAM-binding methyltransferase superfamily. RNA methyltransferase TrmH family.</text>
</comment>
<organism evidence="5">
    <name type="scientific">Entomoneis paludosa</name>
    <dbReference type="NCBI Taxonomy" id="265537"/>
    <lineage>
        <taxon>Eukaryota</taxon>
        <taxon>Sar</taxon>
        <taxon>Stramenopiles</taxon>
        <taxon>Ochrophyta</taxon>
        <taxon>Bacillariophyta</taxon>
        <taxon>Bacillariophyceae</taxon>
        <taxon>Bacillariophycidae</taxon>
        <taxon>Entomoneidaceae</taxon>
        <taxon>Entomoneis</taxon>
    </lineage>
</organism>
<dbReference type="Pfam" id="PF00588">
    <property type="entry name" value="SpoU_methylase"/>
    <property type="match status" value="1"/>
</dbReference>
<dbReference type="GO" id="GO:0008173">
    <property type="term" value="F:RNA methyltransferase activity"/>
    <property type="evidence" value="ECO:0007669"/>
    <property type="project" value="InterPro"/>
</dbReference>
<reference evidence="5" key="1">
    <citation type="submission" date="2021-01" db="EMBL/GenBank/DDBJ databases">
        <authorList>
            <person name="Corre E."/>
            <person name="Pelletier E."/>
            <person name="Niang G."/>
            <person name="Scheremetjew M."/>
            <person name="Finn R."/>
            <person name="Kale V."/>
            <person name="Holt S."/>
            <person name="Cochrane G."/>
            <person name="Meng A."/>
            <person name="Brown T."/>
            <person name="Cohen L."/>
        </authorList>
    </citation>
    <scope>NUCLEOTIDE SEQUENCE</scope>
    <source>
        <strain evidence="5">CCMP125</strain>
    </source>
</reference>
<protein>
    <recommendedName>
        <fullName evidence="4">RNA 2-O ribose methyltransferase substrate binding domain-containing protein</fullName>
    </recommendedName>
</protein>
<dbReference type="Gene3D" id="3.40.1280.10">
    <property type="match status" value="1"/>
</dbReference>
<dbReference type="InterPro" id="IPR001537">
    <property type="entry name" value="SpoU_MeTrfase"/>
</dbReference>
<gene>
    <name evidence="5" type="ORF">APAL1065_LOCUS27403</name>
</gene>
<dbReference type="InterPro" id="IPR051259">
    <property type="entry name" value="rRNA_Methyltransferase"/>
</dbReference>
<dbReference type="GO" id="GO:0005737">
    <property type="term" value="C:cytoplasm"/>
    <property type="evidence" value="ECO:0007669"/>
    <property type="project" value="UniProtKB-ARBA"/>
</dbReference>
<dbReference type="SMART" id="SM00967">
    <property type="entry name" value="SpoU_sub_bind"/>
    <property type="match status" value="1"/>
</dbReference>
<dbReference type="InterPro" id="IPR053888">
    <property type="entry name" value="MRM3-like_sub_bind"/>
</dbReference>
<dbReference type="EMBL" id="HBHT01040803">
    <property type="protein sequence ID" value="CAD9995257.1"/>
    <property type="molecule type" value="Transcribed_RNA"/>
</dbReference>
<sequence length="442" mass="48742">MKTLLEGMKKLDVVTVLPSRPTTSRTITRTRGVGCDSSNTLPSATIFSMMTMLLFFSSSLLPTSRSRILVSAATTVRNGSRPYGAAFVAAKEKTRTFHDTRQEQKDVPDGREIRPICKLLNTPARLMSSGNYENNYHDQYDLITSTQSTTVKRIKILLQKRKKRLELGQTVVEGPRIVFDLLRHPKTRHLIKTIVMEESKANEYVPELESIQSSLDLDDEEEAPWTVLMATRQVMSACSDTVTPQGIVATVDIPSFSDGIEQHDGNSHEPAAPFYLVLDGVADPGNTGTLLRTAVATGVTAVFQLPGCCDIWNPKAIRSAMSASFLVPSYSMGSWEETQNYLTQELGVQRIWAATMVEGSSKDASWPHYNVDWCRAPTALVIGSEGSGLSAHVRESLGQSTHLKAVHVPMNEGIESLNAAVCGSVIMFEYLRQCHQPQPHQD</sequence>
<evidence type="ECO:0000256" key="1">
    <source>
        <dbReference type="ARBA" id="ARBA00007228"/>
    </source>
</evidence>
<evidence type="ECO:0000256" key="3">
    <source>
        <dbReference type="ARBA" id="ARBA00022679"/>
    </source>
</evidence>
<feature type="domain" description="RNA 2-O ribose methyltransferase substrate binding" evidence="4">
    <location>
        <begin position="171"/>
        <end position="257"/>
    </location>
</feature>
<dbReference type="PANTHER" id="PTHR43191">
    <property type="entry name" value="RRNA METHYLTRANSFERASE 3"/>
    <property type="match status" value="1"/>
</dbReference>
<dbReference type="PANTHER" id="PTHR43191:SF2">
    <property type="entry name" value="RRNA METHYLTRANSFERASE 3, MITOCHONDRIAL"/>
    <property type="match status" value="1"/>
</dbReference>
<dbReference type="GO" id="GO:0006396">
    <property type="term" value="P:RNA processing"/>
    <property type="evidence" value="ECO:0007669"/>
    <property type="project" value="InterPro"/>
</dbReference>
<dbReference type="SUPFAM" id="SSF75217">
    <property type="entry name" value="alpha/beta knot"/>
    <property type="match status" value="1"/>
</dbReference>
<dbReference type="InterPro" id="IPR029026">
    <property type="entry name" value="tRNA_m1G_MTases_N"/>
</dbReference>
<evidence type="ECO:0000256" key="2">
    <source>
        <dbReference type="ARBA" id="ARBA00022603"/>
    </source>
</evidence>
<dbReference type="Pfam" id="PF22435">
    <property type="entry name" value="MRM3-like_sub_bind"/>
    <property type="match status" value="1"/>
</dbReference>
<dbReference type="Gene3D" id="3.30.1330.30">
    <property type="match status" value="1"/>
</dbReference>
<keyword evidence="2" id="KW-0489">Methyltransferase</keyword>
<dbReference type="SUPFAM" id="SSF55315">
    <property type="entry name" value="L30e-like"/>
    <property type="match status" value="1"/>
</dbReference>
<dbReference type="InterPro" id="IPR013123">
    <property type="entry name" value="SpoU_subst-bd"/>
</dbReference>
<dbReference type="CDD" id="cd18095">
    <property type="entry name" value="SpoU-like_rRNA-MTase"/>
    <property type="match status" value="1"/>
</dbReference>
<name>A0A7S3DYB6_9STRA</name>
<evidence type="ECO:0000259" key="4">
    <source>
        <dbReference type="SMART" id="SM00967"/>
    </source>
</evidence>
<evidence type="ECO:0000313" key="5">
    <source>
        <dbReference type="EMBL" id="CAD9995257.1"/>
    </source>
</evidence>
<dbReference type="GO" id="GO:0032259">
    <property type="term" value="P:methylation"/>
    <property type="evidence" value="ECO:0007669"/>
    <property type="project" value="UniProtKB-KW"/>
</dbReference>
<proteinExistence type="inferred from homology"/>
<accession>A0A7S3DYB6</accession>
<keyword evidence="3" id="KW-0808">Transferase</keyword>
<dbReference type="InterPro" id="IPR029064">
    <property type="entry name" value="Ribosomal_eL30-like_sf"/>
</dbReference>